<feature type="region of interest" description="Disordered" evidence="1">
    <location>
        <begin position="84"/>
        <end position="117"/>
    </location>
</feature>
<accession>A0ABW1Z4A8</accession>
<dbReference type="Proteomes" id="UP001596391">
    <property type="component" value="Unassembled WGS sequence"/>
</dbReference>
<gene>
    <name evidence="2" type="ORF">ACFQBQ_01390</name>
</gene>
<evidence type="ECO:0000313" key="3">
    <source>
        <dbReference type="Proteomes" id="UP001596391"/>
    </source>
</evidence>
<keyword evidence="3" id="KW-1185">Reference proteome</keyword>
<dbReference type="EMBL" id="JBHSWI010000001">
    <property type="protein sequence ID" value="MFC6644264.1"/>
    <property type="molecule type" value="Genomic_DNA"/>
</dbReference>
<proteinExistence type="predicted"/>
<evidence type="ECO:0000313" key="2">
    <source>
        <dbReference type="EMBL" id="MFC6644264.1"/>
    </source>
</evidence>
<protein>
    <submittedName>
        <fullName evidence="2">Uncharacterized protein</fullName>
    </submittedName>
</protein>
<feature type="compositionally biased region" description="Pro residues" evidence="1">
    <location>
        <begin position="96"/>
        <end position="111"/>
    </location>
</feature>
<sequence length="188" mass="20401">MPYLFAITVVAFVALLWASISTAQYIRRTRRRQKLAQAAEAKGRSALSRQRAMLATEPVAPPPPAIEPTPAQEKTLHDFAEAFRAASEMQQRHAAPPAPPVEAPAPPPPAPAVEAAPAEPAVRFPLSSHRIKAASVAPVTAAEEEPFRPQPTQFPNLRRPVVSPTDWKQFDPGAGGDLTDPEPGRYRR</sequence>
<organism evidence="2 3">
    <name type="scientific">Granulicella cerasi</name>
    <dbReference type="NCBI Taxonomy" id="741063"/>
    <lineage>
        <taxon>Bacteria</taxon>
        <taxon>Pseudomonadati</taxon>
        <taxon>Acidobacteriota</taxon>
        <taxon>Terriglobia</taxon>
        <taxon>Terriglobales</taxon>
        <taxon>Acidobacteriaceae</taxon>
        <taxon>Granulicella</taxon>
    </lineage>
</organism>
<name>A0ABW1Z4A8_9BACT</name>
<comment type="caution">
    <text evidence="2">The sequence shown here is derived from an EMBL/GenBank/DDBJ whole genome shotgun (WGS) entry which is preliminary data.</text>
</comment>
<feature type="region of interest" description="Disordered" evidence="1">
    <location>
        <begin position="40"/>
        <end position="72"/>
    </location>
</feature>
<feature type="region of interest" description="Disordered" evidence="1">
    <location>
        <begin position="137"/>
        <end position="188"/>
    </location>
</feature>
<dbReference type="RefSeq" id="WP_263372203.1">
    <property type="nucleotide sequence ID" value="NZ_JAGSYD010000004.1"/>
</dbReference>
<reference evidence="3" key="1">
    <citation type="journal article" date="2019" name="Int. J. Syst. Evol. Microbiol.">
        <title>The Global Catalogue of Microorganisms (GCM) 10K type strain sequencing project: providing services to taxonomists for standard genome sequencing and annotation.</title>
        <authorList>
            <consortium name="The Broad Institute Genomics Platform"/>
            <consortium name="The Broad Institute Genome Sequencing Center for Infectious Disease"/>
            <person name="Wu L."/>
            <person name="Ma J."/>
        </authorList>
    </citation>
    <scope>NUCLEOTIDE SEQUENCE [LARGE SCALE GENOMIC DNA]</scope>
    <source>
        <strain evidence="3">CGMCC 1.16026</strain>
    </source>
</reference>
<evidence type="ECO:0000256" key="1">
    <source>
        <dbReference type="SAM" id="MobiDB-lite"/>
    </source>
</evidence>